<comment type="cofactor">
    <cofactor evidence="2">
        <name>Co(2+)</name>
        <dbReference type="ChEBI" id="CHEBI:48828"/>
    </cofactor>
</comment>
<dbReference type="InterPro" id="IPR005474">
    <property type="entry name" value="Transketolase_N"/>
</dbReference>
<feature type="binding site" evidence="14">
    <location>
        <position position="279"/>
    </location>
    <ligand>
        <name>thiamine diphosphate</name>
        <dbReference type="ChEBI" id="CHEBI:58937"/>
    </ligand>
</feature>
<keyword evidence="19" id="KW-1185">Reference proteome</keyword>
<dbReference type="GO" id="GO:0004802">
    <property type="term" value="F:transketolase activity"/>
    <property type="evidence" value="ECO:0007669"/>
    <property type="project" value="UniProtKB-UniRule"/>
</dbReference>
<dbReference type="InterPro" id="IPR033247">
    <property type="entry name" value="Transketolase_fam"/>
</dbReference>
<dbReference type="InterPro" id="IPR005478">
    <property type="entry name" value="Transketolase_bac-like"/>
</dbReference>
<feature type="binding site" evidence="13">
    <location>
        <position position="480"/>
    </location>
    <ligand>
        <name>substrate</name>
    </ligand>
</feature>
<dbReference type="PROSITE" id="PS00802">
    <property type="entry name" value="TRANSKETOLASE_2"/>
    <property type="match status" value="1"/>
</dbReference>
<feature type="binding site" evidence="13">
    <location>
        <position position="539"/>
    </location>
    <ligand>
        <name>substrate</name>
    </ligand>
</feature>
<dbReference type="GO" id="GO:0009052">
    <property type="term" value="P:pentose-phosphate shunt, non-oxidative branch"/>
    <property type="evidence" value="ECO:0007669"/>
    <property type="project" value="UniProtKB-ARBA"/>
</dbReference>
<reference evidence="18 19" key="1">
    <citation type="submission" date="2019-02" db="EMBL/GenBank/DDBJ databases">
        <title>Deep-cultivation of Planctomycetes and their phenomic and genomic characterization uncovers novel biology.</title>
        <authorList>
            <person name="Wiegand S."/>
            <person name="Jogler M."/>
            <person name="Boedeker C."/>
            <person name="Pinto D."/>
            <person name="Vollmers J."/>
            <person name="Rivas-Marin E."/>
            <person name="Kohn T."/>
            <person name="Peeters S.H."/>
            <person name="Heuer A."/>
            <person name="Rast P."/>
            <person name="Oberbeckmann S."/>
            <person name="Bunk B."/>
            <person name="Jeske O."/>
            <person name="Meyerdierks A."/>
            <person name="Storesund J.E."/>
            <person name="Kallscheuer N."/>
            <person name="Luecker S."/>
            <person name="Lage O.M."/>
            <person name="Pohl T."/>
            <person name="Merkel B.J."/>
            <person name="Hornburger P."/>
            <person name="Mueller R.-W."/>
            <person name="Bruemmer F."/>
            <person name="Labrenz M."/>
            <person name="Spormann A.M."/>
            <person name="Op den Camp H."/>
            <person name="Overmann J."/>
            <person name="Amann R."/>
            <person name="Jetten M.S.M."/>
            <person name="Mascher T."/>
            <person name="Medema M.H."/>
            <person name="Devos D.P."/>
            <person name="Kaster A.-K."/>
            <person name="Ovreas L."/>
            <person name="Rohde M."/>
            <person name="Galperin M.Y."/>
            <person name="Jogler C."/>
        </authorList>
    </citation>
    <scope>NUCLEOTIDE SEQUENCE [LARGE SCALE GENOMIC DNA]</scope>
    <source>
        <strain evidence="18 19">HG15A2</strain>
    </source>
</reference>
<feature type="binding site" evidence="14">
    <location>
        <begin position="132"/>
        <end position="134"/>
    </location>
    <ligand>
        <name>thiamine diphosphate</name>
        <dbReference type="ChEBI" id="CHEBI:58937"/>
    </ligand>
</feature>
<dbReference type="CDD" id="cd07033">
    <property type="entry name" value="TPP_PYR_DXS_TK_like"/>
    <property type="match status" value="1"/>
</dbReference>
<dbReference type="Pfam" id="PF00456">
    <property type="entry name" value="Transketolase_N"/>
    <property type="match status" value="1"/>
</dbReference>
<evidence type="ECO:0000256" key="8">
    <source>
        <dbReference type="ARBA" id="ARBA00022842"/>
    </source>
</evidence>
<evidence type="ECO:0000256" key="7">
    <source>
        <dbReference type="ARBA" id="ARBA00022723"/>
    </source>
</evidence>
<evidence type="ECO:0000256" key="10">
    <source>
        <dbReference type="ARBA" id="ARBA00049473"/>
    </source>
</evidence>
<comment type="cofactor">
    <cofactor evidence="15">
        <name>Mg(2+)</name>
        <dbReference type="ChEBI" id="CHEBI:18420"/>
    </cofactor>
    <text evidence="15">Binds 1 Mg(2+) ion per subunit. Can also utilize other divalent metal cations, such as Ca(2+), Mn(2+) and Co(2+).</text>
</comment>
<dbReference type="OrthoDB" id="8732661at2"/>
<evidence type="ECO:0000256" key="1">
    <source>
        <dbReference type="ARBA" id="ARBA00001913"/>
    </source>
</evidence>
<keyword evidence="6 18" id="KW-0808">Transferase</keyword>
<evidence type="ECO:0000313" key="18">
    <source>
        <dbReference type="EMBL" id="QDS99510.1"/>
    </source>
</evidence>
<dbReference type="PANTHER" id="PTHR43522:SF2">
    <property type="entry name" value="TRANSKETOLASE 1-RELATED"/>
    <property type="match status" value="1"/>
</dbReference>
<dbReference type="FunFam" id="3.40.50.970:FF:000003">
    <property type="entry name" value="Transketolase"/>
    <property type="match status" value="1"/>
</dbReference>
<evidence type="ECO:0000259" key="17">
    <source>
        <dbReference type="SMART" id="SM00861"/>
    </source>
</evidence>
<comment type="subunit">
    <text evidence="4">Homodimer.</text>
</comment>
<comment type="similarity">
    <text evidence="3">Belongs to the transketolase family.</text>
</comment>
<dbReference type="KEGG" id="amob:HG15A2_28340"/>
<dbReference type="SUPFAM" id="SSF52518">
    <property type="entry name" value="Thiamin diphosphate-binding fold (THDP-binding)"/>
    <property type="match status" value="2"/>
</dbReference>
<dbReference type="InterPro" id="IPR009014">
    <property type="entry name" value="Transketo_C/PFOR_II"/>
</dbReference>
<dbReference type="Gene3D" id="3.40.50.920">
    <property type="match status" value="1"/>
</dbReference>
<dbReference type="Pfam" id="PF02779">
    <property type="entry name" value="Transket_pyr"/>
    <property type="match status" value="1"/>
</dbReference>
<comment type="cofactor">
    <cofactor evidence="14">
        <name>thiamine diphosphate</name>
        <dbReference type="ChEBI" id="CHEBI:58937"/>
    </cofactor>
    <text evidence="14">Binds 1 thiamine pyrophosphate per subunit. During the reaction, the substrate forms a covalent intermediate with the cofactor.</text>
</comment>
<dbReference type="InterPro" id="IPR055152">
    <property type="entry name" value="Transketolase-like_C_2"/>
</dbReference>
<feature type="site" description="Important for catalytic activity" evidence="16">
    <location>
        <position position="279"/>
    </location>
</feature>
<evidence type="ECO:0000256" key="15">
    <source>
        <dbReference type="PIRSR" id="PIRSR605478-4"/>
    </source>
</evidence>
<dbReference type="InterPro" id="IPR005475">
    <property type="entry name" value="Transketolase-like_Pyr-bd"/>
</dbReference>
<evidence type="ECO:0000256" key="3">
    <source>
        <dbReference type="ARBA" id="ARBA00007131"/>
    </source>
</evidence>
<dbReference type="Gene3D" id="3.40.50.970">
    <property type="match status" value="2"/>
</dbReference>
<feature type="binding site" evidence="15">
    <location>
        <position position="205"/>
    </location>
    <ligand>
        <name>Mg(2+)</name>
        <dbReference type="ChEBI" id="CHEBI:18420"/>
    </ligand>
</feature>
<feature type="binding site" evidence="14">
    <location>
        <position position="456"/>
    </location>
    <ligand>
        <name>thiamine diphosphate</name>
        <dbReference type="ChEBI" id="CHEBI:58937"/>
    </ligand>
</feature>
<dbReference type="RefSeq" id="WP_145060721.1">
    <property type="nucleotide sequence ID" value="NZ_CP036263.1"/>
</dbReference>
<evidence type="ECO:0000256" key="14">
    <source>
        <dbReference type="PIRSR" id="PIRSR605478-3"/>
    </source>
</evidence>
<dbReference type="SMART" id="SM00861">
    <property type="entry name" value="Transket_pyr"/>
    <property type="match status" value="1"/>
</dbReference>
<feature type="domain" description="Transketolase-like pyrimidine-binding" evidence="17">
    <location>
        <begin position="372"/>
        <end position="544"/>
    </location>
</feature>
<organism evidence="18 19">
    <name type="scientific">Adhaeretor mobilis</name>
    <dbReference type="NCBI Taxonomy" id="1930276"/>
    <lineage>
        <taxon>Bacteria</taxon>
        <taxon>Pseudomonadati</taxon>
        <taxon>Planctomycetota</taxon>
        <taxon>Planctomycetia</taxon>
        <taxon>Pirellulales</taxon>
        <taxon>Lacipirellulaceae</taxon>
        <taxon>Adhaeretor</taxon>
    </lineage>
</organism>
<keyword evidence="7 15" id="KW-0479">Metal-binding</keyword>
<feature type="binding site" evidence="14">
    <location>
        <position position="203"/>
    </location>
    <ligand>
        <name>thiamine diphosphate</name>
        <dbReference type="ChEBI" id="CHEBI:58937"/>
    </ligand>
</feature>
<feature type="binding site" evidence="14">
    <location>
        <position position="71"/>
    </location>
    <ligand>
        <name>thiamine diphosphate</name>
        <dbReference type="ChEBI" id="CHEBI:58937"/>
    </ligand>
</feature>
<feature type="binding site" evidence="15">
    <location>
        <position position="173"/>
    </location>
    <ligand>
        <name>Mg(2+)</name>
        <dbReference type="ChEBI" id="CHEBI:18420"/>
    </ligand>
</feature>
<dbReference type="FunFam" id="3.40.50.920:FF:000003">
    <property type="entry name" value="Transketolase"/>
    <property type="match status" value="1"/>
</dbReference>
<evidence type="ECO:0000256" key="16">
    <source>
        <dbReference type="PIRSR" id="PIRSR605478-5"/>
    </source>
</evidence>
<proteinExistence type="inferred from homology"/>
<dbReference type="PANTHER" id="PTHR43522">
    <property type="entry name" value="TRANSKETOLASE"/>
    <property type="match status" value="1"/>
</dbReference>
<feature type="binding site" evidence="14">
    <location>
        <position position="174"/>
    </location>
    <ligand>
        <name>thiamine diphosphate</name>
        <dbReference type="ChEBI" id="CHEBI:58937"/>
    </ligand>
</feature>
<accession>A0A517MXA2</accession>
<dbReference type="FunFam" id="3.40.50.970:FF:000004">
    <property type="entry name" value="Transketolase"/>
    <property type="match status" value="1"/>
</dbReference>
<comment type="cofactor">
    <cofactor evidence="1">
        <name>Ca(2+)</name>
        <dbReference type="ChEBI" id="CHEBI:29108"/>
    </cofactor>
</comment>
<keyword evidence="8 15" id="KW-0460">Magnesium</keyword>
<evidence type="ECO:0000256" key="9">
    <source>
        <dbReference type="ARBA" id="ARBA00023052"/>
    </source>
</evidence>
<feature type="binding site" evidence="13">
    <location>
        <position position="402"/>
    </location>
    <ligand>
        <name>substrate</name>
    </ligand>
</feature>
<evidence type="ECO:0000256" key="11">
    <source>
        <dbReference type="NCBIfam" id="TIGR00232"/>
    </source>
</evidence>
<evidence type="ECO:0000256" key="2">
    <source>
        <dbReference type="ARBA" id="ARBA00001941"/>
    </source>
</evidence>
<feature type="binding site" evidence="13">
    <location>
        <position position="279"/>
    </location>
    <ligand>
        <name>substrate</name>
    </ligand>
</feature>
<dbReference type="GO" id="GO:0005829">
    <property type="term" value="C:cytosol"/>
    <property type="evidence" value="ECO:0007669"/>
    <property type="project" value="TreeGrafter"/>
</dbReference>
<dbReference type="Pfam" id="PF22613">
    <property type="entry name" value="Transketolase_C_1"/>
    <property type="match status" value="1"/>
</dbReference>
<feature type="binding site" evidence="13">
    <location>
        <position position="488"/>
    </location>
    <ligand>
        <name>substrate</name>
    </ligand>
</feature>
<dbReference type="CDD" id="cd02012">
    <property type="entry name" value="TPP_TK"/>
    <property type="match status" value="1"/>
</dbReference>
<feature type="binding site" evidence="13">
    <location>
        <position position="375"/>
    </location>
    <ligand>
        <name>substrate</name>
    </ligand>
</feature>
<keyword evidence="9 14" id="KW-0786">Thiamine pyrophosphate</keyword>
<dbReference type="AlphaFoldDB" id="A0A517MXA2"/>
<dbReference type="GO" id="GO:0046872">
    <property type="term" value="F:metal ion binding"/>
    <property type="evidence" value="ECO:0007669"/>
    <property type="project" value="UniProtKB-KW"/>
</dbReference>
<comment type="catalytic activity">
    <reaction evidence="10">
        <text>D-sedoheptulose 7-phosphate + D-glyceraldehyde 3-phosphate = aldehydo-D-ribose 5-phosphate + D-xylulose 5-phosphate</text>
        <dbReference type="Rhea" id="RHEA:10508"/>
        <dbReference type="ChEBI" id="CHEBI:57483"/>
        <dbReference type="ChEBI" id="CHEBI:57737"/>
        <dbReference type="ChEBI" id="CHEBI:58273"/>
        <dbReference type="ChEBI" id="CHEBI:59776"/>
        <dbReference type="EC" id="2.2.1.1"/>
    </reaction>
</comment>
<evidence type="ECO:0000256" key="5">
    <source>
        <dbReference type="ARBA" id="ARBA00013152"/>
    </source>
</evidence>
<evidence type="ECO:0000256" key="13">
    <source>
        <dbReference type="PIRSR" id="PIRSR605478-2"/>
    </source>
</evidence>
<dbReference type="Proteomes" id="UP000319852">
    <property type="component" value="Chromosome"/>
</dbReference>
<dbReference type="EMBL" id="CP036263">
    <property type="protein sequence ID" value="QDS99510.1"/>
    <property type="molecule type" value="Genomic_DNA"/>
</dbReference>
<name>A0A517MXA2_9BACT</name>
<gene>
    <name evidence="18" type="primary">tkt</name>
    <name evidence="18" type="ORF">HG15A2_28340</name>
</gene>
<feature type="binding site" evidence="13">
    <location>
        <position position="492"/>
    </location>
    <ligand>
        <name>substrate</name>
    </ligand>
</feature>
<dbReference type="SUPFAM" id="SSF52922">
    <property type="entry name" value="TK C-terminal domain-like"/>
    <property type="match status" value="1"/>
</dbReference>
<feature type="binding site" evidence="13">
    <location>
        <position position="31"/>
    </location>
    <ligand>
        <name>substrate</name>
    </ligand>
</feature>
<evidence type="ECO:0000256" key="4">
    <source>
        <dbReference type="ARBA" id="ARBA00011738"/>
    </source>
</evidence>
<feature type="active site" description="Proton donor" evidence="12">
    <location>
        <position position="431"/>
    </location>
</feature>
<evidence type="ECO:0000256" key="12">
    <source>
        <dbReference type="PIRSR" id="PIRSR605478-1"/>
    </source>
</evidence>
<sequence length="685" mass="73734">MSTVASDTTELTINAIRTLSMDGVQAANSGHPGTPMALAPVAYQLWSSVLRYDPQAPHWANRDRYILSCGHASMLLYSLLHLAEVKQVDDSGKVTPKPSVSLDALKDFRQWGSVTPGHPEFRHTTGVETTTGPLGQGCGNSVGMAIASKWMGARYNRPGYELFDYNVYAQCSDGDLMEGVACEAASLAGHLKLSNLCWIYDDNNITIEGDTDLAFSEDVGTRFKGLGWNVETVDDANDLDALGKAYDQFAKCNDAPTLIIVKSIIAWGSPNMADTSGAHGSPLGDEEIRLTKEAYNWPADKKFYVPDEAYESFRSTLGERGKQSREDWEELFSKYSGEFPELAAEVKSINKGELPEGWDADLPEFPADAKGMASRASGGKVLNAFANNIPWMLGGSADLAPSTKTLIDAPEAGDFQAENYGGRNFHFGIREHGMAAAVNGMTLCGLRAYGATFFVFSDYLRPSMRLSAIMGVPAVQVFTHDSIGVGEDGPTHQPVEQMAAARAIPGLVVIRPGDANEVVYAWHAALSQKSRPSALVLTRQNLPTLDRTKYAPASGAKQGGYILADADGGKPDVILMATGSELSLAVEAYEALTADGVKARVVSMPSFELFEDQPEEYREQVLPSSVTARVGVEAGVRQGWDRYLGNQGGFVGMDSFGASAPAELVFKEMGITTDHVVAEAKRVMG</sequence>
<dbReference type="NCBIfam" id="TIGR00232">
    <property type="entry name" value="tktlase_bact"/>
    <property type="match status" value="1"/>
</dbReference>
<feature type="site" description="Important for catalytic activity" evidence="16">
    <location>
        <position position="31"/>
    </location>
</feature>
<dbReference type="InterPro" id="IPR020826">
    <property type="entry name" value="Transketolase_BS"/>
</dbReference>
<evidence type="ECO:0000313" key="19">
    <source>
        <dbReference type="Proteomes" id="UP000319852"/>
    </source>
</evidence>
<dbReference type="EC" id="2.2.1.1" evidence="5 11"/>
<protein>
    <recommendedName>
        <fullName evidence="5 11">Transketolase</fullName>
        <ecNumber evidence="5 11">2.2.1.1</ecNumber>
    </recommendedName>
</protein>
<evidence type="ECO:0000256" key="6">
    <source>
        <dbReference type="ARBA" id="ARBA00022679"/>
    </source>
</evidence>
<dbReference type="InterPro" id="IPR029061">
    <property type="entry name" value="THDP-binding"/>
</dbReference>
<feature type="binding site" evidence="15">
    <location>
        <position position="203"/>
    </location>
    <ligand>
        <name>Mg(2+)</name>
        <dbReference type="ChEBI" id="CHEBI:18420"/>
    </ligand>
</feature>